<dbReference type="Pfam" id="PF00583">
    <property type="entry name" value="Acetyltransf_1"/>
    <property type="match status" value="1"/>
</dbReference>
<dbReference type="EMBL" id="CP072455">
    <property type="protein sequence ID" value="QTL38304.1"/>
    <property type="molecule type" value="Genomic_DNA"/>
</dbReference>
<dbReference type="InterPro" id="IPR016181">
    <property type="entry name" value="Acyl_CoA_acyltransferase"/>
</dbReference>
<evidence type="ECO:0000259" key="3">
    <source>
        <dbReference type="PROSITE" id="PS51186"/>
    </source>
</evidence>
<dbReference type="PANTHER" id="PTHR43420">
    <property type="entry name" value="ACETYLTRANSFERASE"/>
    <property type="match status" value="1"/>
</dbReference>
<accession>A0A2D0IWB6</accession>
<dbReference type="GO" id="GO:0016747">
    <property type="term" value="F:acyltransferase activity, transferring groups other than amino-acyl groups"/>
    <property type="evidence" value="ECO:0007669"/>
    <property type="project" value="InterPro"/>
</dbReference>
<evidence type="ECO:0000313" key="5">
    <source>
        <dbReference type="EMBL" id="QTL38304.1"/>
    </source>
</evidence>
<dbReference type="PANTHER" id="PTHR43420:SF47">
    <property type="entry name" value="N-ACETYLTRANSFERASE DOMAIN-CONTAINING PROTEIN"/>
    <property type="match status" value="1"/>
</dbReference>
<protein>
    <submittedName>
        <fullName evidence="4">Acetyltransferase, gnat family</fullName>
    </submittedName>
    <submittedName>
        <fullName evidence="5">GNAT family N-acetyltransferase</fullName>
    </submittedName>
</protein>
<feature type="domain" description="N-acetyltransferase" evidence="3">
    <location>
        <begin position="5"/>
        <end position="165"/>
    </location>
</feature>
<evidence type="ECO:0000313" key="7">
    <source>
        <dbReference type="Proteomes" id="UP000665047"/>
    </source>
</evidence>
<dbReference type="InterPro" id="IPR050680">
    <property type="entry name" value="YpeA/RimI_acetyltransf"/>
</dbReference>
<dbReference type="Gene3D" id="3.40.630.30">
    <property type="match status" value="1"/>
</dbReference>
<dbReference type="OrthoDB" id="9796919at2"/>
<keyword evidence="1 4" id="KW-0808">Transferase</keyword>
<dbReference type="Proteomes" id="UP000225833">
    <property type="component" value="Unassembled WGS sequence"/>
</dbReference>
<proteinExistence type="predicted"/>
<reference evidence="5 7" key="2">
    <citation type="submission" date="2021-03" db="EMBL/GenBank/DDBJ databases">
        <title>Complete Genome Sequence Data of Xenorhabdus budapestensis strain C72, a Candidate Biological Control Agent, from China.</title>
        <authorList>
            <person name="LI B."/>
            <person name="WANG S."/>
            <person name="QIU D."/>
        </authorList>
    </citation>
    <scope>NUCLEOTIDE SEQUENCE [LARGE SCALE GENOMIC DNA]</scope>
    <source>
        <strain evidence="5 7">C-7-2</strain>
    </source>
</reference>
<reference evidence="4 6" key="1">
    <citation type="journal article" date="2017" name="Nat. Microbiol.">
        <title>Natural product diversity associated with the nematode symbionts Photorhabdus and Xenorhabdus.</title>
        <authorList>
            <person name="Tobias N.J."/>
            <person name="Wolff H."/>
            <person name="Djahanschiri B."/>
            <person name="Grundmann F."/>
            <person name="Kronenwerth M."/>
            <person name="Shi Y.M."/>
            <person name="Simonyi S."/>
            <person name="Grun P."/>
            <person name="Shapiro-Ilan D."/>
            <person name="Pidot S.J."/>
            <person name="Stinear T.P."/>
            <person name="Ebersberger I."/>
            <person name="Bode H.B."/>
        </authorList>
    </citation>
    <scope>NUCLEOTIDE SEQUENCE [LARGE SCALE GENOMIC DNA]</scope>
    <source>
        <strain evidence="4 6">DSM 16342</strain>
    </source>
</reference>
<dbReference type="AlphaFoldDB" id="A0A2D0IWB6"/>
<dbReference type="InterPro" id="IPR000182">
    <property type="entry name" value="GNAT_dom"/>
</dbReference>
<evidence type="ECO:0000256" key="1">
    <source>
        <dbReference type="ARBA" id="ARBA00022679"/>
    </source>
</evidence>
<sequence length="165" mass="18643">MGFSPLIRVLSKNDVAAYQQLRFEALRSDPDAFGLTYEEEHTKSEQEFVTILTDSLVLGAYLNNKLVGMIRFQRGVGYKNSHKGTIWGFYVKPDCRGLKIGEKLIGKLMAILEGNVKQISLAVVEENVSAINLYKKFGFEIYGTEPVSLKNDSTYVNMVLMYLIM</sequence>
<evidence type="ECO:0000313" key="6">
    <source>
        <dbReference type="Proteomes" id="UP000225833"/>
    </source>
</evidence>
<dbReference type="EMBL" id="NIBS01000016">
    <property type="protein sequence ID" value="PHM26164.1"/>
    <property type="molecule type" value="Genomic_DNA"/>
</dbReference>
<dbReference type="Proteomes" id="UP000665047">
    <property type="component" value="Chromosome"/>
</dbReference>
<dbReference type="PROSITE" id="PS51186">
    <property type="entry name" value="GNAT"/>
    <property type="match status" value="1"/>
</dbReference>
<gene>
    <name evidence="5" type="ORF">HGO23_10190</name>
    <name evidence="4" type="ORF">Xbud_02810</name>
</gene>
<dbReference type="CDD" id="cd04301">
    <property type="entry name" value="NAT_SF"/>
    <property type="match status" value="1"/>
</dbReference>
<evidence type="ECO:0000256" key="2">
    <source>
        <dbReference type="ARBA" id="ARBA00023315"/>
    </source>
</evidence>
<evidence type="ECO:0000313" key="4">
    <source>
        <dbReference type="EMBL" id="PHM26164.1"/>
    </source>
</evidence>
<dbReference type="SUPFAM" id="SSF55729">
    <property type="entry name" value="Acyl-CoA N-acyltransferases (Nat)"/>
    <property type="match status" value="1"/>
</dbReference>
<organism evidence="4 6">
    <name type="scientific">Xenorhabdus budapestensis</name>
    <dbReference type="NCBI Taxonomy" id="290110"/>
    <lineage>
        <taxon>Bacteria</taxon>
        <taxon>Pseudomonadati</taxon>
        <taxon>Pseudomonadota</taxon>
        <taxon>Gammaproteobacteria</taxon>
        <taxon>Enterobacterales</taxon>
        <taxon>Morganellaceae</taxon>
        <taxon>Xenorhabdus</taxon>
    </lineage>
</organism>
<name>A0A2D0IWB6_XENBU</name>
<dbReference type="RefSeq" id="WP_099136610.1">
    <property type="nucleotide sequence ID" value="NZ_CAWNNJ010000068.1"/>
</dbReference>
<keyword evidence="7" id="KW-1185">Reference proteome</keyword>
<keyword evidence="2" id="KW-0012">Acyltransferase</keyword>